<proteinExistence type="predicted"/>
<dbReference type="Proteomes" id="UP001283361">
    <property type="component" value="Unassembled WGS sequence"/>
</dbReference>
<dbReference type="EMBL" id="JAWDGP010002855">
    <property type="protein sequence ID" value="KAK3779296.1"/>
    <property type="molecule type" value="Genomic_DNA"/>
</dbReference>
<reference evidence="1" key="1">
    <citation type="journal article" date="2023" name="G3 (Bethesda)">
        <title>A reference genome for the long-term kleptoplast-retaining sea slug Elysia crispata morphotype clarki.</title>
        <authorList>
            <person name="Eastman K.E."/>
            <person name="Pendleton A.L."/>
            <person name="Shaikh M.A."/>
            <person name="Suttiyut T."/>
            <person name="Ogas R."/>
            <person name="Tomko P."/>
            <person name="Gavelis G."/>
            <person name="Widhalm J.R."/>
            <person name="Wisecaver J.H."/>
        </authorList>
    </citation>
    <scope>NUCLEOTIDE SEQUENCE</scope>
    <source>
        <strain evidence="1">ECLA1</strain>
    </source>
</reference>
<evidence type="ECO:0000313" key="1">
    <source>
        <dbReference type="EMBL" id="KAK3775398.1"/>
    </source>
</evidence>
<sequence length="45" mass="5074">MSTSFKTPLLGSQEDADFDSVYEPAEDSFLLLDMLEKDHAFLTSM</sequence>
<name>A0AAE0ZU73_9GAST</name>
<protein>
    <submittedName>
        <fullName evidence="1">Uncharacterized protein</fullName>
    </submittedName>
</protein>
<feature type="non-terminal residue" evidence="1">
    <location>
        <position position="45"/>
    </location>
</feature>
<organism evidence="1 3">
    <name type="scientific">Elysia crispata</name>
    <name type="common">lettuce slug</name>
    <dbReference type="NCBI Taxonomy" id="231223"/>
    <lineage>
        <taxon>Eukaryota</taxon>
        <taxon>Metazoa</taxon>
        <taxon>Spiralia</taxon>
        <taxon>Lophotrochozoa</taxon>
        <taxon>Mollusca</taxon>
        <taxon>Gastropoda</taxon>
        <taxon>Heterobranchia</taxon>
        <taxon>Euthyneura</taxon>
        <taxon>Panpulmonata</taxon>
        <taxon>Sacoglossa</taxon>
        <taxon>Placobranchoidea</taxon>
        <taxon>Plakobranchidae</taxon>
        <taxon>Elysia</taxon>
    </lineage>
</organism>
<dbReference type="EMBL" id="JAWDGP010003336">
    <property type="protein sequence ID" value="KAK3775398.1"/>
    <property type="molecule type" value="Genomic_DNA"/>
</dbReference>
<comment type="caution">
    <text evidence="1">The sequence shown here is derived from an EMBL/GenBank/DDBJ whole genome shotgun (WGS) entry which is preliminary data.</text>
</comment>
<dbReference type="AlphaFoldDB" id="A0AAE0ZU73"/>
<evidence type="ECO:0000313" key="3">
    <source>
        <dbReference type="Proteomes" id="UP001283361"/>
    </source>
</evidence>
<gene>
    <name evidence="1" type="ORF">RRG08_002112</name>
    <name evidence="2" type="ORF">RRG08_002113</name>
</gene>
<accession>A0AAE0ZU73</accession>
<evidence type="ECO:0000313" key="2">
    <source>
        <dbReference type="EMBL" id="KAK3779296.1"/>
    </source>
</evidence>
<keyword evidence="3" id="KW-1185">Reference proteome</keyword>